<proteinExistence type="predicted"/>
<feature type="transmembrane region" description="Helical" evidence="2">
    <location>
        <begin position="411"/>
        <end position="431"/>
    </location>
</feature>
<organism evidence="6 7">
    <name type="scientific">Ottowia thiooxydans</name>
    <dbReference type="NCBI Taxonomy" id="219182"/>
    <lineage>
        <taxon>Bacteria</taxon>
        <taxon>Pseudomonadati</taxon>
        <taxon>Pseudomonadota</taxon>
        <taxon>Betaproteobacteria</taxon>
        <taxon>Burkholderiales</taxon>
        <taxon>Comamonadaceae</taxon>
        <taxon>Ottowia</taxon>
    </lineage>
</organism>
<evidence type="ECO:0000256" key="1">
    <source>
        <dbReference type="SAM" id="MobiDB-lite"/>
    </source>
</evidence>
<dbReference type="Pfam" id="PF01345">
    <property type="entry name" value="DUF11"/>
    <property type="match status" value="1"/>
</dbReference>
<gene>
    <name evidence="6" type="ORF">ABIE13_000062</name>
</gene>
<name>A0ABV2Q2M6_9BURK</name>
<evidence type="ECO:0000256" key="2">
    <source>
        <dbReference type="SAM" id="Phobius"/>
    </source>
</evidence>
<protein>
    <submittedName>
        <fullName evidence="6">Repeat protein (TIGR01451 family)</fullName>
    </submittedName>
</protein>
<dbReference type="RefSeq" id="WP_354440149.1">
    <property type="nucleotide sequence ID" value="NZ_JBEPSH010000001.1"/>
</dbReference>
<feature type="compositionally biased region" description="Low complexity" evidence="1">
    <location>
        <begin position="394"/>
        <end position="404"/>
    </location>
</feature>
<dbReference type="InterPro" id="IPR001434">
    <property type="entry name" value="OmcB-like_DUF11"/>
</dbReference>
<dbReference type="InterPro" id="IPR047589">
    <property type="entry name" value="DUF11_rpt"/>
</dbReference>
<evidence type="ECO:0000313" key="6">
    <source>
        <dbReference type="EMBL" id="MET4574965.1"/>
    </source>
</evidence>
<dbReference type="EMBL" id="JBEPSH010000001">
    <property type="protein sequence ID" value="MET4574965.1"/>
    <property type="molecule type" value="Genomic_DNA"/>
</dbReference>
<dbReference type="InterPro" id="IPR054215">
    <property type="entry name" value="DUF6923"/>
</dbReference>
<keyword evidence="2" id="KW-0472">Membrane</keyword>
<keyword evidence="2" id="KW-1133">Transmembrane helix</keyword>
<dbReference type="Proteomes" id="UP001549320">
    <property type="component" value="Unassembled WGS sequence"/>
</dbReference>
<dbReference type="SUPFAM" id="SSF63829">
    <property type="entry name" value="Calcium-dependent phosphotriesterase"/>
    <property type="match status" value="1"/>
</dbReference>
<feature type="domain" description="DUF6923" evidence="5">
    <location>
        <begin position="51"/>
        <end position="268"/>
    </location>
</feature>
<feature type="chain" id="PRO_5047183096" evidence="3">
    <location>
        <begin position="43"/>
        <end position="437"/>
    </location>
</feature>
<dbReference type="NCBIfam" id="TIGR01451">
    <property type="entry name" value="B_ant_repeat"/>
    <property type="match status" value="1"/>
</dbReference>
<dbReference type="Pfam" id="PF21959">
    <property type="entry name" value="DUF6923"/>
    <property type="match status" value="1"/>
</dbReference>
<accession>A0ABV2Q2M6</accession>
<evidence type="ECO:0000259" key="4">
    <source>
        <dbReference type="Pfam" id="PF01345"/>
    </source>
</evidence>
<evidence type="ECO:0000313" key="7">
    <source>
        <dbReference type="Proteomes" id="UP001549320"/>
    </source>
</evidence>
<comment type="caution">
    <text evidence="6">The sequence shown here is derived from an EMBL/GenBank/DDBJ whole genome shotgun (WGS) entry which is preliminary data.</text>
</comment>
<reference evidence="6 7" key="1">
    <citation type="submission" date="2024-06" db="EMBL/GenBank/DDBJ databases">
        <title>Sorghum-associated microbial communities from plants grown in Nebraska, USA.</title>
        <authorList>
            <person name="Schachtman D."/>
        </authorList>
    </citation>
    <scope>NUCLEOTIDE SEQUENCE [LARGE SCALE GENOMIC DNA]</scope>
    <source>
        <strain evidence="6 7">2709</strain>
    </source>
</reference>
<evidence type="ECO:0000256" key="3">
    <source>
        <dbReference type="SAM" id="SignalP"/>
    </source>
</evidence>
<keyword evidence="2" id="KW-0812">Transmembrane</keyword>
<feature type="compositionally biased region" description="Polar residues" evidence="1">
    <location>
        <begin position="384"/>
        <end position="393"/>
    </location>
</feature>
<keyword evidence="7" id="KW-1185">Reference proteome</keyword>
<feature type="region of interest" description="Disordered" evidence="1">
    <location>
        <begin position="377"/>
        <end position="404"/>
    </location>
</feature>
<feature type="signal peptide" evidence="3">
    <location>
        <begin position="1"/>
        <end position="42"/>
    </location>
</feature>
<evidence type="ECO:0000259" key="5">
    <source>
        <dbReference type="Pfam" id="PF21959"/>
    </source>
</evidence>
<feature type="domain" description="DUF11" evidence="4">
    <location>
        <begin position="277"/>
        <end position="380"/>
    </location>
</feature>
<keyword evidence="3" id="KW-0732">Signal</keyword>
<sequence>MTLDNRACSSFATLQSHSVKKARRALCLFAVTVMAAPGLAMAQTTCDGSLFLSQGDQTQLNRISTATSPMTFTPIGTNDGWYNSLGMSPDGTQLYALSIVTNGNDFLTVDPATGAVTAHDIDLVSGTPFNAGTVGSDGVYYVKMTGDNDAIAAINVTTKAVTWIALDQSIQISDLAWVGGAGGGLYAVGDNGQLYSINLATAPATVTAIGTPDATGGVLGAQFGGVNGLFGSANDGSGFYKINLTTGKKTLISSAPGSGTNDGANCPNAVIAFPAELVITKTDGNSTYAPGSDVVYTITVQNNGPFAAIDTKVTDALPAGITTANWTCSATGGATCQASGSGAIDDIVTLPKDGIVTYQLTLKVPANFTGNLVNTATAAPGPDNTGSSVSATDTNTRAGGSTAGTTTAVPALGGLGALLLSGLVAGAAGLTRRKKSP</sequence>